<dbReference type="GO" id="GO:0006694">
    <property type="term" value="P:steroid biosynthetic process"/>
    <property type="evidence" value="ECO:0007669"/>
    <property type="project" value="TreeGrafter"/>
</dbReference>
<sequence>MELAERFLLDALAYLECALGILAFVLVSRVGSPYGRYVSQRSAWQLAAPTAWVVQELPSLVVPLFVCTGMVAERLRLWPNRILLAMFLVHYVQRCLIFPFLIRGGKPTPLYLCAIAFMFCTYNGYLQSRYFSQYAVYADDWVTDPRFLIGFVLWLIGMLINIHSDHILRNLRQPAGLFKAGLLLCLPFVFYSLEHNSITTPFIRLEYKEHDL</sequence>
<feature type="transmembrane region" description="Helical" evidence="13">
    <location>
        <begin position="12"/>
        <end position="31"/>
    </location>
</feature>
<evidence type="ECO:0000259" key="14">
    <source>
        <dbReference type="Pfam" id="PF02544"/>
    </source>
</evidence>
<dbReference type="InterPro" id="IPR001104">
    <property type="entry name" value="3-oxo-5_a-steroid_4-DH_C"/>
</dbReference>
<evidence type="ECO:0000256" key="1">
    <source>
        <dbReference type="ARBA" id="ARBA00004477"/>
    </source>
</evidence>
<evidence type="ECO:0000256" key="12">
    <source>
        <dbReference type="ARBA" id="ARBA00023136"/>
    </source>
</evidence>
<dbReference type="Pfam" id="PF02544">
    <property type="entry name" value="Steroid_dh"/>
    <property type="match status" value="1"/>
</dbReference>
<evidence type="ECO:0000256" key="7">
    <source>
        <dbReference type="ARBA" id="ARBA00022848"/>
    </source>
</evidence>
<proteinExistence type="inferred from homology"/>
<evidence type="ECO:0000256" key="9">
    <source>
        <dbReference type="ARBA" id="ARBA00022989"/>
    </source>
</evidence>
<dbReference type="EMBL" id="JACASF010000003">
    <property type="protein sequence ID" value="KAF6491088.1"/>
    <property type="molecule type" value="Genomic_DNA"/>
</dbReference>
<evidence type="ECO:0000256" key="2">
    <source>
        <dbReference type="ARBA" id="ARBA00004524"/>
    </source>
</evidence>
<feature type="transmembrane region" description="Helical" evidence="13">
    <location>
        <begin position="176"/>
        <end position="193"/>
    </location>
</feature>
<dbReference type="GO" id="GO:0030154">
    <property type="term" value="P:cell differentiation"/>
    <property type="evidence" value="ECO:0007669"/>
    <property type="project" value="UniProtKB-KW"/>
</dbReference>
<keyword evidence="7" id="KW-0492">Microsome</keyword>
<dbReference type="InterPro" id="IPR039357">
    <property type="entry name" value="SRD5A/TECR"/>
</dbReference>
<feature type="transmembrane region" description="Helical" evidence="13">
    <location>
        <begin position="83"/>
        <end position="102"/>
    </location>
</feature>
<feature type="transmembrane region" description="Helical" evidence="13">
    <location>
        <begin position="108"/>
        <end position="126"/>
    </location>
</feature>
<keyword evidence="4 13" id="KW-0812">Transmembrane</keyword>
<evidence type="ECO:0000256" key="3">
    <source>
        <dbReference type="ARBA" id="ARBA00007742"/>
    </source>
</evidence>
<evidence type="ECO:0000256" key="5">
    <source>
        <dbReference type="ARBA" id="ARBA00022782"/>
    </source>
</evidence>
<keyword evidence="12 13" id="KW-0472">Membrane</keyword>
<feature type="transmembrane region" description="Helical" evidence="13">
    <location>
        <begin position="51"/>
        <end position="71"/>
    </location>
</feature>
<protein>
    <submittedName>
        <fullName evidence="15">Steroid 5 alpha-reductase 1</fullName>
    </submittedName>
</protein>
<evidence type="ECO:0000256" key="10">
    <source>
        <dbReference type="ARBA" id="ARBA00023002"/>
    </source>
</evidence>
<dbReference type="AlphaFoldDB" id="A0A7J8J344"/>
<evidence type="ECO:0000256" key="8">
    <source>
        <dbReference type="ARBA" id="ARBA00022857"/>
    </source>
</evidence>
<accession>A0A7J8J344</accession>
<evidence type="ECO:0000313" key="15">
    <source>
        <dbReference type="EMBL" id="KAF6491088.1"/>
    </source>
</evidence>
<feature type="transmembrane region" description="Helical" evidence="13">
    <location>
        <begin position="147"/>
        <end position="164"/>
    </location>
</feature>
<keyword evidence="10" id="KW-0560">Oxidoreductase</keyword>
<evidence type="ECO:0000256" key="6">
    <source>
        <dbReference type="ARBA" id="ARBA00022824"/>
    </source>
</evidence>
<feature type="domain" description="3-oxo-5-alpha-steroid 4-dehydrogenase C-terminal" evidence="14">
    <location>
        <begin position="107"/>
        <end position="175"/>
    </location>
</feature>
<dbReference type="PROSITE" id="PS50244">
    <property type="entry name" value="S5A_REDUCTASE"/>
    <property type="match status" value="1"/>
</dbReference>
<comment type="caution">
    <text evidence="15">The sequence shown here is derived from an EMBL/GenBank/DDBJ whole genome shotgun (WGS) entry which is preliminary data.</text>
</comment>
<dbReference type="PANTHER" id="PTHR10556:SF57">
    <property type="entry name" value="3-OXO-5-ALPHA-STEROID 4-DEHYDROGENASE 1"/>
    <property type="match status" value="1"/>
</dbReference>
<evidence type="ECO:0000313" key="16">
    <source>
        <dbReference type="Proteomes" id="UP000550707"/>
    </source>
</evidence>
<evidence type="ECO:0000256" key="4">
    <source>
        <dbReference type="ARBA" id="ARBA00022692"/>
    </source>
</evidence>
<dbReference type="PANTHER" id="PTHR10556">
    <property type="entry name" value="3-OXO-5-ALPHA-STEROID 4-DEHYDROGENASE"/>
    <property type="match status" value="1"/>
</dbReference>
<name>A0A7J8J344_MOLMO</name>
<reference evidence="15 16" key="1">
    <citation type="journal article" date="2020" name="Nature">
        <title>Six reference-quality genomes reveal evolution of bat adaptations.</title>
        <authorList>
            <person name="Jebb D."/>
            <person name="Huang Z."/>
            <person name="Pippel M."/>
            <person name="Hughes G.M."/>
            <person name="Lavrichenko K."/>
            <person name="Devanna P."/>
            <person name="Winkler S."/>
            <person name="Jermiin L.S."/>
            <person name="Skirmuntt E.C."/>
            <person name="Katzourakis A."/>
            <person name="Burkitt-Gray L."/>
            <person name="Ray D.A."/>
            <person name="Sullivan K.A.M."/>
            <person name="Roscito J.G."/>
            <person name="Kirilenko B.M."/>
            <person name="Davalos L.M."/>
            <person name="Corthals A.P."/>
            <person name="Power M.L."/>
            <person name="Jones G."/>
            <person name="Ransome R.D."/>
            <person name="Dechmann D.K.N."/>
            <person name="Locatelli A.G."/>
            <person name="Puechmaille S.J."/>
            <person name="Fedrigo O."/>
            <person name="Jarvis E.D."/>
            <person name="Hiller M."/>
            <person name="Vernes S.C."/>
            <person name="Myers E.W."/>
            <person name="Teeling E.C."/>
        </authorList>
    </citation>
    <scope>NUCLEOTIDE SEQUENCE [LARGE SCALE GENOMIC DNA]</scope>
    <source>
        <strain evidence="15">MMolMol1</strain>
        <tissue evidence="15">Muscle</tissue>
    </source>
</reference>
<keyword evidence="16" id="KW-1185">Reference proteome</keyword>
<comment type="subcellular location">
    <subcellularLocation>
        <location evidence="1">Endoplasmic reticulum membrane</location>
        <topology evidence="1">Multi-pass membrane protein</topology>
    </subcellularLocation>
    <subcellularLocation>
        <location evidence="2">Microsome membrane</location>
    </subcellularLocation>
</comment>
<keyword evidence="9 13" id="KW-1133">Transmembrane helix</keyword>
<dbReference type="GO" id="GO:0003865">
    <property type="term" value="F:3-oxo-5-alpha-steroid 4-dehydrogenase activity"/>
    <property type="evidence" value="ECO:0007669"/>
    <property type="project" value="TreeGrafter"/>
</dbReference>
<evidence type="ECO:0000256" key="11">
    <source>
        <dbReference type="ARBA" id="ARBA00023098"/>
    </source>
</evidence>
<evidence type="ECO:0000256" key="13">
    <source>
        <dbReference type="SAM" id="Phobius"/>
    </source>
</evidence>
<keyword evidence="5" id="KW-0221">Differentiation</keyword>
<keyword evidence="8" id="KW-0521">NADP</keyword>
<keyword evidence="11" id="KW-0443">Lipid metabolism</keyword>
<organism evidence="15 16">
    <name type="scientific">Molossus molossus</name>
    <name type="common">Pallas' mastiff bat</name>
    <name type="synonym">Vespertilio molossus</name>
    <dbReference type="NCBI Taxonomy" id="27622"/>
    <lineage>
        <taxon>Eukaryota</taxon>
        <taxon>Metazoa</taxon>
        <taxon>Chordata</taxon>
        <taxon>Craniata</taxon>
        <taxon>Vertebrata</taxon>
        <taxon>Euteleostomi</taxon>
        <taxon>Mammalia</taxon>
        <taxon>Eutheria</taxon>
        <taxon>Laurasiatheria</taxon>
        <taxon>Chiroptera</taxon>
        <taxon>Yangochiroptera</taxon>
        <taxon>Molossidae</taxon>
        <taxon>Molossus</taxon>
    </lineage>
</organism>
<gene>
    <name evidence="15" type="ORF">HJG59_017373</name>
</gene>
<comment type="similarity">
    <text evidence="3">Belongs to the steroid 5-alpha reductase family.</text>
</comment>
<dbReference type="GO" id="GO:0005789">
    <property type="term" value="C:endoplasmic reticulum membrane"/>
    <property type="evidence" value="ECO:0007669"/>
    <property type="project" value="UniProtKB-SubCell"/>
</dbReference>
<dbReference type="Proteomes" id="UP000550707">
    <property type="component" value="Unassembled WGS sequence"/>
</dbReference>
<keyword evidence="6" id="KW-0256">Endoplasmic reticulum</keyword>